<dbReference type="InterPro" id="IPR043137">
    <property type="entry name" value="GGT_ssub_C"/>
</dbReference>
<dbReference type="InterPro" id="IPR043138">
    <property type="entry name" value="GGT_lsub"/>
</dbReference>
<protein>
    <submittedName>
        <fullName evidence="2">ARAD1B10934p</fullName>
    </submittedName>
</protein>
<dbReference type="InterPro" id="IPR052896">
    <property type="entry name" value="GGT-like_enzyme"/>
</dbReference>
<name>A0A060T5W5_BLAAD</name>
<dbReference type="Pfam" id="PF01019">
    <property type="entry name" value="G_glu_transpept"/>
    <property type="match status" value="1"/>
</dbReference>
<evidence type="ECO:0000313" key="2">
    <source>
        <dbReference type="EMBL" id="CDP36348.1"/>
    </source>
</evidence>
<gene>
    <name evidence="2" type="ORF">GNLVRS02_ARAD1B10934g</name>
</gene>
<dbReference type="EMBL" id="HG937692">
    <property type="protein sequence ID" value="CDP36348.1"/>
    <property type="molecule type" value="Genomic_DNA"/>
</dbReference>
<organism evidence="2">
    <name type="scientific">Blastobotrys adeninivorans</name>
    <name type="common">Yeast</name>
    <name type="synonym">Arxula adeninivorans</name>
    <dbReference type="NCBI Taxonomy" id="409370"/>
    <lineage>
        <taxon>Eukaryota</taxon>
        <taxon>Fungi</taxon>
        <taxon>Dikarya</taxon>
        <taxon>Ascomycota</taxon>
        <taxon>Saccharomycotina</taxon>
        <taxon>Dipodascomycetes</taxon>
        <taxon>Dipodascales</taxon>
        <taxon>Trichomonascaceae</taxon>
        <taxon>Blastobotrys</taxon>
    </lineage>
</organism>
<dbReference type="PANTHER" id="PTHR43881">
    <property type="entry name" value="GAMMA-GLUTAMYLTRANSPEPTIDASE (AFU_ORTHOLOGUE AFUA_4G13580)"/>
    <property type="match status" value="1"/>
</dbReference>
<dbReference type="PANTHER" id="PTHR43881:SF1">
    <property type="entry name" value="GAMMA-GLUTAMYLTRANSPEPTIDASE (AFU_ORTHOLOGUE AFUA_4G13580)"/>
    <property type="match status" value="1"/>
</dbReference>
<dbReference type="PRINTS" id="PR01210">
    <property type="entry name" value="GGTRANSPTASE"/>
</dbReference>
<dbReference type="Gene3D" id="3.60.20.40">
    <property type="match status" value="1"/>
</dbReference>
<proteinExistence type="predicted"/>
<dbReference type="SUPFAM" id="SSF56235">
    <property type="entry name" value="N-terminal nucleophile aminohydrolases (Ntn hydrolases)"/>
    <property type="match status" value="1"/>
</dbReference>
<dbReference type="PhylomeDB" id="A0A060T5W5"/>
<feature type="region of interest" description="Disordered" evidence="1">
    <location>
        <begin position="80"/>
        <end position="99"/>
    </location>
</feature>
<reference evidence="2" key="2">
    <citation type="submission" date="2014-06" db="EMBL/GenBank/DDBJ databases">
        <title>The complete genome of Blastobotrys (Arxula) adeninivorans LS3 - a yeast of biotechnological interest.</title>
        <authorList>
            <person name="Kunze G."/>
            <person name="Gaillardin C."/>
            <person name="Czernicka M."/>
            <person name="Durrens P."/>
            <person name="Martin T."/>
            <person name="Boer E."/>
            <person name="Gabaldon T."/>
            <person name="Cruz J."/>
            <person name="Talla E."/>
            <person name="Marck C."/>
            <person name="Goffeau A."/>
            <person name="Barbe V."/>
            <person name="Baret P."/>
            <person name="Baronian K."/>
            <person name="Beier S."/>
            <person name="Bleykasten C."/>
            <person name="Bode R."/>
            <person name="Casaregola S."/>
            <person name="Despons L."/>
            <person name="Fairhead C."/>
            <person name="Giersberg M."/>
            <person name="Gierski P."/>
            <person name="Hahnel U."/>
            <person name="Hartmann A."/>
            <person name="Jankowska D."/>
            <person name="Jubin C."/>
            <person name="Jung P."/>
            <person name="Lafontaine I."/>
            <person name="Leh-Louis V."/>
            <person name="Lemaire M."/>
            <person name="Marcet-Houben M."/>
            <person name="Mascher M."/>
            <person name="Morel G."/>
            <person name="Richard G.-F."/>
            <person name="Riechen J."/>
            <person name="Sacerdot C."/>
            <person name="Sarkar A."/>
            <person name="Savel G."/>
            <person name="Schacherer J."/>
            <person name="Sherman D."/>
            <person name="Straub M.-L."/>
            <person name="Stein N."/>
            <person name="Thierry A."/>
            <person name="Trautwein-Schult A."/>
            <person name="Westhof E."/>
            <person name="Worch S."/>
            <person name="Dujon B."/>
            <person name="Souciet J.-L."/>
            <person name="Wincker P."/>
            <person name="Scholz U."/>
            <person name="Neuveglise N."/>
        </authorList>
    </citation>
    <scope>NUCLEOTIDE SEQUENCE</scope>
    <source>
        <strain evidence="2">LS3</strain>
    </source>
</reference>
<dbReference type="Gene3D" id="1.10.246.130">
    <property type="match status" value="1"/>
</dbReference>
<accession>A0A060T5W5</accession>
<dbReference type="InterPro" id="IPR029055">
    <property type="entry name" value="Ntn_hydrolases_N"/>
</dbReference>
<sequence length="567" mass="61223">MEQAKFSSRRSVVHSPRGIVSSTQPLANACGIKVLEKGGNAAMAAVAVAAALNLVEPMSTGVGGDAFAIFYEASTKKVHGINGSGKSPAASSLDRVREDVKGPRIPQTSVHAVTVPGAVAAWVDTFNKWGNGKVTLEEALEPVAQMAENGVPISCVSANMWAHLVDKLKEASPNAGELLNEKGEAPKDGEVFVNKPFAEVIRRIGKDGKDGFYKGPTADAIVEVVKQRGGVLTHEDLEKQKTLDVDTVSVDFRGVDLHELPPNGQGLVALQALGIIKQLEKRGVVDLDKLEHNSVPYLHLLVESLKYAFKDAEEYITDIEKLDYDVNNLLKEDYLAERSKLFSTEKANHDFDHGVIDPALKCDTVYLSVTDQWGNACSFINSLFEGFGSAIVPKNTGFSLQNRGCNFNLVAGTRNAYEPSKRPYHTIIPAMITNAEDKSLYACYGVMGGFMQPQGHIQVLLNMVLFGFNPQEALDAPRFCLTPDPDYKDEGLGTDTPICTQNRCIVCVEEGISDEVIKGLEALGHKVKLVTGAKRGLFGRGQVIKQNGKTFSAGSDLRGDGAAVPFY</sequence>
<evidence type="ECO:0000256" key="1">
    <source>
        <dbReference type="SAM" id="MobiDB-lite"/>
    </source>
</evidence>
<dbReference type="AlphaFoldDB" id="A0A060T5W5"/>
<reference evidence="2" key="1">
    <citation type="submission" date="2014-02" db="EMBL/GenBank/DDBJ databases">
        <authorList>
            <person name="Genoscope - CEA"/>
        </authorList>
    </citation>
    <scope>NUCLEOTIDE SEQUENCE</scope>
    <source>
        <strain evidence="2">LS3</strain>
    </source>
</reference>